<comment type="caution">
    <text evidence="1">The sequence shown here is derived from an EMBL/GenBank/DDBJ whole genome shotgun (WGS) entry which is preliminary data.</text>
</comment>
<sequence>MGNTIYSESVTSSYSRKCYGERRNKNGNKDEECSNTEKKGGESSNNENKNGKSSNNQKKDESNCDSKKPRKKNEPKLRTSGKLSKSSINENVELFKTKNRVKRYKPSKCLLRNSIFCVNYKIDDTFFPLLMELKNEPQCKIVLVDDHGNIIKEILIKDIETIESSINTIDIFLRINKEYTEQQKFNLCSFILKDNDDKISFIHNIKMLYGLNVLEYGTVKYNKINTEEIEEKYVYDNNILNKENKNNFQNLLDDINNKLYKNTQQFEKNIERKKMDEIINTALKLGHVYNPIIILGDMQDGDIIKVKELNSMQTDNSKKKENISHDDFTLIEWFLSKKIGSNNNFREESIHCGNNFLLKSFMVGYFIKVKVSKNIYINNRKTFVTSISTKGPVTINDTTAKQILKYISNVNECIQIYLSSSDIYNIFFSYTEPKINIIGLFIFYPANIFIMRKGLRFAITLNEQSYSVDYLWNSFYLTKKDILFDKPSDFIPTYMDMADIHLYFITSTLNGDKVKSILRTNSSNERNIIYATVFFYKYQKRIESIDEFMRDSLAGSYNNLKKKFQNIFLDLKGDDIKQIDLANA</sequence>
<protein>
    <submittedName>
        <fullName evidence="1">Uncharacterized protein</fullName>
    </submittedName>
</protein>
<gene>
    <name evidence="1" type="ORF">MKS88_005068</name>
</gene>
<keyword evidence="2" id="KW-1185">Reference proteome</keyword>
<organism evidence="1 2">
    <name type="scientific">Plasmodium brasilianum</name>
    <dbReference type="NCBI Taxonomy" id="5824"/>
    <lineage>
        <taxon>Eukaryota</taxon>
        <taxon>Sar</taxon>
        <taxon>Alveolata</taxon>
        <taxon>Apicomplexa</taxon>
        <taxon>Aconoidasida</taxon>
        <taxon>Haemosporida</taxon>
        <taxon>Plasmodiidae</taxon>
        <taxon>Plasmodium</taxon>
        <taxon>Plasmodium (Plasmodium)</taxon>
    </lineage>
</organism>
<proteinExistence type="predicted"/>
<dbReference type="Proteomes" id="UP001056978">
    <property type="component" value="Chromosome 13"/>
</dbReference>
<accession>A0ACB9Y352</accession>
<dbReference type="EMBL" id="CM043781">
    <property type="protein sequence ID" value="KAI4835850.1"/>
    <property type="molecule type" value="Genomic_DNA"/>
</dbReference>
<reference evidence="1" key="1">
    <citation type="submission" date="2022-06" db="EMBL/GenBank/DDBJ databases">
        <title>The First Complete Genome of the Simian Malaria Parasite Plasmodium brasilianum.</title>
        <authorList>
            <person name="Bajic M."/>
            <person name="Ravishankar S."/>
        </authorList>
    </citation>
    <scope>NUCLEOTIDE SEQUENCE</scope>
    <source>
        <strain evidence="1">Bolivian I</strain>
    </source>
</reference>
<name>A0ACB9Y352_PLABR</name>
<evidence type="ECO:0000313" key="2">
    <source>
        <dbReference type="Proteomes" id="UP001056978"/>
    </source>
</evidence>
<evidence type="ECO:0000313" key="1">
    <source>
        <dbReference type="EMBL" id="KAI4835850.1"/>
    </source>
</evidence>